<evidence type="ECO:0000313" key="8">
    <source>
        <dbReference type="Proteomes" id="UP001498476"/>
    </source>
</evidence>
<keyword evidence="3 6" id="KW-0349">Heme</keyword>
<keyword evidence="6" id="KW-0560">Oxidoreductase</keyword>
<dbReference type="Gene3D" id="1.10.630.10">
    <property type="entry name" value="Cytochrome P450"/>
    <property type="match status" value="1"/>
</dbReference>
<evidence type="ECO:0000256" key="3">
    <source>
        <dbReference type="ARBA" id="ARBA00022617"/>
    </source>
</evidence>
<proteinExistence type="inferred from homology"/>
<comment type="cofactor">
    <cofactor evidence="1">
        <name>heme</name>
        <dbReference type="ChEBI" id="CHEBI:30413"/>
    </cofactor>
</comment>
<evidence type="ECO:0008006" key="9">
    <source>
        <dbReference type="Google" id="ProtNLM"/>
    </source>
</evidence>
<keyword evidence="8" id="KW-1185">Reference proteome</keyword>
<keyword evidence="6" id="KW-0503">Monooxygenase</keyword>
<comment type="similarity">
    <text evidence="2 6">Belongs to the cytochrome P450 family.</text>
</comment>
<dbReference type="Proteomes" id="UP001498476">
    <property type="component" value="Unassembled WGS sequence"/>
</dbReference>
<accession>A0ABR1HJ78</accession>
<dbReference type="CDD" id="cd11060">
    <property type="entry name" value="CYP57A1-like"/>
    <property type="match status" value="1"/>
</dbReference>
<dbReference type="EMBL" id="JAZAVJ010000027">
    <property type="protein sequence ID" value="KAK7420783.1"/>
    <property type="molecule type" value="Genomic_DNA"/>
</dbReference>
<evidence type="ECO:0000256" key="4">
    <source>
        <dbReference type="ARBA" id="ARBA00022723"/>
    </source>
</evidence>
<name>A0ABR1HJ78_9HYPO</name>
<evidence type="ECO:0000256" key="6">
    <source>
        <dbReference type="RuleBase" id="RU000461"/>
    </source>
</evidence>
<dbReference type="PANTHER" id="PTHR24305">
    <property type="entry name" value="CYTOCHROME P450"/>
    <property type="match status" value="1"/>
</dbReference>
<reference evidence="7 8" key="1">
    <citation type="journal article" date="2025" name="Microbiol. Resour. Announc.">
        <title>Draft genome sequences for Neonectria magnoliae and Neonectria punicea, canker pathogens of Liriodendron tulipifera and Acer saccharum in West Virginia.</title>
        <authorList>
            <person name="Petronek H.M."/>
            <person name="Kasson M.T."/>
            <person name="Metheny A.M."/>
            <person name="Stauder C.M."/>
            <person name="Lovett B."/>
            <person name="Lynch S.C."/>
            <person name="Garnas J.R."/>
            <person name="Kasson L.R."/>
            <person name="Stajich J.E."/>
        </authorList>
    </citation>
    <scope>NUCLEOTIDE SEQUENCE [LARGE SCALE GENOMIC DNA]</scope>
    <source>
        <strain evidence="7 8">NRRL 64653</strain>
    </source>
</reference>
<evidence type="ECO:0000256" key="1">
    <source>
        <dbReference type="ARBA" id="ARBA00001971"/>
    </source>
</evidence>
<dbReference type="PROSITE" id="PS00086">
    <property type="entry name" value="CYTOCHROME_P450"/>
    <property type="match status" value="1"/>
</dbReference>
<gene>
    <name evidence="7" type="ORF">QQX98_002587</name>
</gene>
<dbReference type="InterPro" id="IPR036396">
    <property type="entry name" value="Cyt_P450_sf"/>
</dbReference>
<evidence type="ECO:0000256" key="2">
    <source>
        <dbReference type="ARBA" id="ARBA00010617"/>
    </source>
</evidence>
<sequence>MSTLVNFEPFVDSTTTEFLKQLKLRYANQVGNEGVCDLGAWLQYYAFDVIGELTYSKRLGFVEKGFDIGNIIRDLEAFLDYVSWVSLFFTLLRSSVTASSLIPRQVGQIPFLDLLLKKNPVKIWMAKHGLLNASNPVAEFAKSHIAERQREEESGEAKAVPRRDFLNRFKEARAKNPDFITEQLVLALTVANMFAGSDTTGITMRAVFYFLLKSPPTMEKLLKELSEQSKAGRFARDDALVQWDEVRTLPYLGAVINEALRCHPAVGLTLERLVPANGVTISGYFLPGGTIVGCSAWVLHRDKETFGSDASEFRPERWIEASPEQRQKMNNTLFSFGAGARTCIGKNISLLELYKLVPAVLRTFEVSTS</sequence>
<dbReference type="InterPro" id="IPR001128">
    <property type="entry name" value="Cyt_P450"/>
</dbReference>
<dbReference type="PANTHER" id="PTHR24305:SF232">
    <property type="entry name" value="P450, PUTATIVE (EUROFUNG)-RELATED"/>
    <property type="match status" value="1"/>
</dbReference>
<dbReference type="PRINTS" id="PR00463">
    <property type="entry name" value="EP450I"/>
</dbReference>
<dbReference type="InterPro" id="IPR017972">
    <property type="entry name" value="Cyt_P450_CS"/>
</dbReference>
<keyword evidence="5 6" id="KW-0408">Iron</keyword>
<keyword evidence="4 6" id="KW-0479">Metal-binding</keyword>
<evidence type="ECO:0000313" key="7">
    <source>
        <dbReference type="EMBL" id="KAK7420783.1"/>
    </source>
</evidence>
<protein>
    <recommendedName>
        <fullName evidence="9">Pisatin demethylase</fullName>
    </recommendedName>
</protein>
<comment type="caution">
    <text evidence="7">The sequence shown here is derived from an EMBL/GenBank/DDBJ whole genome shotgun (WGS) entry which is preliminary data.</text>
</comment>
<evidence type="ECO:0000256" key="5">
    <source>
        <dbReference type="ARBA" id="ARBA00023004"/>
    </source>
</evidence>
<dbReference type="Pfam" id="PF00067">
    <property type="entry name" value="p450"/>
    <property type="match status" value="1"/>
</dbReference>
<dbReference type="PRINTS" id="PR00385">
    <property type="entry name" value="P450"/>
</dbReference>
<organism evidence="7 8">
    <name type="scientific">Neonectria punicea</name>
    <dbReference type="NCBI Taxonomy" id="979145"/>
    <lineage>
        <taxon>Eukaryota</taxon>
        <taxon>Fungi</taxon>
        <taxon>Dikarya</taxon>
        <taxon>Ascomycota</taxon>
        <taxon>Pezizomycotina</taxon>
        <taxon>Sordariomycetes</taxon>
        <taxon>Hypocreomycetidae</taxon>
        <taxon>Hypocreales</taxon>
        <taxon>Nectriaceae</taxon>
        <taxon>Neonectria</taxon>
    </lineage>
</organism>
<dbReference type="SUPFAM" id="SSF48264">
    <property type="entry name" value="Cytochrome P450"/>
    <property type="match status" value="1"/>
</dbReference>
<dbReference type="InterPro" id="IPR002401">
    <property type="entry name" value="Cyt_P450_E_grp-I"/>
</dbReference>
<dbReference type="InterPro" id="IPR050121">
    <property type="entry name" value="Cytochrome_P450_monoxygenase"/>
</dbReference>